<name>E8LHT3_SUCHY</name>
<dbReference type="InterPro" id="IPR010520">
    <property type="entry name" value="FrsA-like"/>
</dbReference>
<dbReference type="SUPFAM" id="SSF53474">
    <property type="entry name" value="alpha/beta-Hydrolases"/>
    <property type="match status" value="1"/>
</dbReference>
<proteinExistence type="predicted"/>
<dbReference type="RefSeq" id="WP_009142471.1">
    <property type="nucleotide sequence ID" value="NZ_GL830947.1"/>
</dbReference>
<reference evidence="2 3" key="1">
    <citation type="submission" date="2011-01" db="EMBL/GenBank/DDBJ databases">
        <authorList>
            <person name="Weinstock G."/>
            <person name="Sodergren E."/>
            <person name="Clifton S."/>
            <person name="Fulton L."/>
            <person name="Fulton B."/>
            <person name="Courtney L."/>
            <person name="Fronick C."/>
            <person name="Harrison M."/>
            <person name="Strong C."/>
            <person name="Farmer C."/>
            <person name="Delahaunty K."/>
            <person name="Markovic C."/>
            <person name="Hall O."/>
            <person name="Minx P."/>
            <person name="Tomlinson C."/>
            <person name="Mitreva M."/>
            <person name="Hou S."/>
            <person name="Chen J."/>
            <person name="Wollam A."/>
            <person name="Pepin K.H."/>
            <person name="Johnson M."/>
            <person name="Bhonagiri V."/>
            <person name="Zhang X."/>
            <person name="Suruliraj S."/>
            <person name="Warren W."/>
            <person name="Chinwalla A."/>
            <person name="Mardis E.R."/>
            <person name="Wilson R.K."/>
        </authorList>
    </citation>
    <scope>NUCLEOTIDE SEQUENCE [LARGE SCALE GENOMIC DNA]</scope>
    <source>
        <strain evidence="3">DSM 22608 / JCM 16073 / KCTC 15190 / YIT 12066</strain>
    </source>
</reference>
<evidence type="ECO:0008006" key="4">
    <source>
        <dbReference type="Google" id="ProtNLM"/>
    </source>
</evidence>
<dbReference type="InterPro" id="IPR050261">
    <property type="entry name" value="FrsA_esterase"/>
</dbReference>
<protein>
    <recommendedName>
        <fullName evidence="4">Serine aminopeptidase S33 domain-containing protein</fullName>
    </recommendedName>
</protein>
<evidence type="ECO:0000256" key="1">
    <source>
        <dbReference type="ARBA" id="ARBA00022801"/>
    </source>
</evidence>
<accession>E8LHT3</accession>
<dbReference type="EMBL" id="AEVO01000009">
    <property type="protein sequence ID" value="EFY07905.1"/>
    <property type="molecule type" value="Genomic_DNA"/>
</dbReference>
<dbReference type="Pfam" id="PF06500">
    <property type="entry name" value="FrsA-like"/>
    <property type="match status" value="1"/>
</dbReference>
<dbReference type="GO" id="GO:0016787">
    <property type="term" value="F:hydrolase activity"/>
    <property type="evidence" value="ECO:0007669"/>
    <property type="project" value="UniProtKB-KW"/>
</dbReference>
<keyword evidence="1" id="KW-0378">Hydrolase</keyword>
<evidence type="ECO:0000313" key="3">
    <source>
        <dbReference type="Proteomes" id="UP000018458"/>
    </source>
</evidence>
<dbReference type="STRING" id="762983.HMPREF9444_00246"/>
<dbReference type="eggNOG" id="COG1073">
    <property type="taxonomic scope" value="Bacteria"/>
</dbReference>
<dbReference type="PANTHER" id="PTHR22946:SF4">
    <property type="entry name" value="ESTERASE FRSA"/>
    <property type="match status" value="1"/>
</dbReference>
<evidence type="ECO:0000313" key="2">
    <source>
        <dbReference type="EMBL" id="EFY07905.1"/>
    </source>
</evidence>
<dbReference type="Gene3D" id="3.40.50.1820">
    <property type="entry name" value="alpha/beta hydrolase"/>
    <property type="match status" value="1"/>
</dbReference>
<dbReference type="ESTHER" id="9gamm-e8lht3">
    <property type="family name" value="Duf_1100-R"/>
</dbReference>
<organism evidence="2 3">
    <name type="scientific">Succinatimonas hippei (strain DSM 22608 / JCM 16073 / KCTC 15190 / YIT 12066)</name>
    <dbReference type="NCBI Taxonomy" id="762983"/>
    <lineage>
        <taxon>Bacteria</taxon>
        <taxon>Pseudomonadati</taxon>
        <taxon>Pseudomonadota</taxon>
        <taxon>Gammaproteobacteria</taxon>
        <taxon>Aeromonadales</taxon>
        <taxon>Succinivibrionaceae</taxon>
        <taxon>Succinatimonas</taxon>
    </lineage>
</organism>
<keyword evidence="3" id="KW-1185">Reference proteome</keyword>
<dbReference type="PANTHER" id="PTHR22946">
    <property type="entry name" value="DIENELACTONE HYDROLASE DOMAIN-CONTAINING PROTEIN-RELATED"/>
    <property type="match status" value="1"/>
</dbReference>
<dbReference type="OrthoDB" id="5590073at2"/>
<dbReference type="AlphaFoldDB" id="E8LHT3"/>
<gene>
    <name evidence="2" type="ORF">HMPREF9444_00246</name>
</gene>
<dbReference type="HOGENOM" id="CLU_036819_0_0_6"/>
<dbReference type="Proteomes" id="UP000018458">
    <property type="component" value="Unassembled WGS sequence"/>
</dbReference>
<sequence length="423" mass="47153">MEEKSDLNLSQILFKPQPNYIETSLISNSGAAIPDIVLKPYSGSGFHANWYRPLNRYMWSWMGGNPLDIEEALSNIACSEEKRSRENMFDTVSLYGPGNWIYEFASIAQKRILMAKKAIEDNKFELASHQYRMASRYFAIAAYPNLKGDVLAAESSMYGRKAYREIFVNSKKCGYYSEEEFTVRGKKVIGYLHSPDNKDLHPCVVMLGAYDQTATDFFRIFNDELRPLGIAAFVVDMPGLGNSANLILDENYSEIAENAILHLKEKVKFIDSTKIGLFGLHLSAAAAVRLAVLRTDLVNGLVVLDPTVHNIFTNVNYLSGAPLCLRSSIANRLNADASNWDTLMPQLQILSLKQQGLLSSSGKCPVNCCVAVSSSDKPLVEDAHAVADAFKNNEFVDFKEFSSDLSFSRASALVGKFFKEQFT</sequence>
<comment type="caution">
    <text evidence="2">The sequence shown here is derived from an EMBL/GenBank/DDBJ whole genome shotgun (WGS) entry which is preliminary data.</text>
</comment>
<dbReference type="InterPro" id="IPR029058">
    <property type="entry name" value="AB_hydrolase_fold"/>
</dbReference>